<comment type="caution">
    <text evidence="6">The sequence shown here is derived from an EMBL/GenBank/DDBJ whole genome shotgun (WGS) entry which is preliminary data.</text>
</comment>
<dbReference type="InterPro" id="IPR007269">
    <property type="entry name" value="ICMT_MeTrfase"/>
</dbReference>
<evidence type="ECO:0000256" key="5">
    <source>
        <dbReference type="SAM" id="Phobius"/>
    </source>
</evidence>
<dbReference type="PANTHER" id="PTHR12714:SF9">
    <property type="entry name" value="PROTEIN-S-ISOPRENYLCYSTEINE O-METHYLTRANSFERASE"/>
    <property type="match status" value="1"/>
</dbReference>
<evidence type="ECO:0000256" key="2">
    <source>
        <dbReference type="ARBA" id="ARBA00022692"/>
    </source>
</evidence>
<dbReference type="RefSeq" id="WP_399652515.1">
    <property type="nucleotide sequence ID" value="NZ_JBITYG010000007.1"/>
</dbReference>
<dbReference type="Gene3D" id="1.20.120.1630">
    <property type="match status" value="1"/>
</dbReference>
<keyword evidence="6" id="KW-0489">Methyltransferase</keyword>
<protein>
    <submittedName>
        <fullName evidence="6">Methyltransferase family protein</fullName>
        <ecNumber evidence="6">2.1.1.100</ecNumber>
        <ecNumber evidence="6">2.1.1.334</ecNumber>
    </submittedName>
</protein>
<feature type="transmembrane region" description="Helical" evidence="5">
    <location>
        <begin position="68"/>
        <end position="87"/>
    </location>
</feature>
<evidence type="ECO:0000313" key="7">
    <source>
        <dbReference type="Proteomes" id="UP001614394"/>
    </source>
</evidence>
<comment type="subcellular location">
    <subcellularLocation>
        <location evidence="1">Membrane</location>
        <topology evidence="1">Multi-pass membrane protein</topology>
    </subcellularLocation>
</comment>
<dbReference type="EC" id="2.1.1.100" evidence="6"/>
<keyword evidence="2 5" id="KW-0812">Transmembrane</keyword>
<dbReference type="PANTHER" id="PTHR12714">
    <property type="entry name" value="PROTEIN-S ISOPRENYLCYSTEINE O-METHYLTRANSFERASE"/>
    <property type="match status" value="1"/>
</dbReference>
<gene>
    <name evidence="6" type="ORF">ACIGXA_23265</name>
</gene>
<name>A0ABW8CAI0_9ACTN</name>
<dbReference type="GO" id="GO:0004671">
    <property type="term" value="F:protein C-terminal S-isoprenylcysteine carboxyl O-methyltransferase activity"/>
    <property type="evidence" value="ECO:0007669"/>
    <property type="project" value="UniProtKB-EC"/>
</dbReference>
<dbReference type="EMBL" id="JBITYG010000007">
    <property type="protein sequence ID" value="MFI9103445.1"/>
    <property type="molecule type" value="Genomic_DNA"/>
</dbReference>
<feature type="transmembrane region" description="Helical" evidence="5">
    <location>
        <begin position="34"/>
        <end position="56"/>
    </location>
</feature>
<feature type="transmembrane region" description="Helical" evidence="5">
    <location>
        <begin position="120"/>
        <end position="151"/>
    </location>
</feature>
<keyword evidence="3 5" id="KW-1133">Transmembrane helix</keyword>
<evidence type="ECO:0000256" key="4">
    <source>
        <dbReference type="ARBA" id="ARBA00023136"/>
    </source>
</evidence>
<keyword evidence="4 5" id="KW-0472">Membrane</keyword>
<keyword evidence="7" id="KW-1185">Reference proteome</keyword>
<accession>A0ABW8CAI0</accession>
<evidence type="ECO:0000256" key="3">
    <source>
        <dbReference type="ARBA" id="ARBA00022989"/>
    </source>
</evidence>
<proteinExistence type="predicted"/>
<dbReference type="Pfam" id="PF04140">
    <property type="entry name" value="ICMT"/>
    <property type="match status" value="1"/>
</dbReference>
<keyword evidence="6" id="KW-0808">Transferase</keyword>
<organism evidence="6 7">
    <name type="scientific">Streptomyces fildesensis</name>
    <dbReference type="NCBI Taxonomy" id="375757"/>
    <lineage>
        <taxon>Bacteria</taxon>
        <taxon>Bacillati</taxon>
        <taxon>Actinomycetota</taxon>
        <taxon>Actinomycetes</taxon>
        <taxon>Kitasatosporales</taxon>
        <taxon>Streptomycetaceae</taxon>
        <taxon>Streptomyces</taxon>
    </lineage>
</organism>
<dbReference type="GO" id="GO:0032259">
    <property type="term" value="P:methylation"/>
    <property type="evidence" value="ECO:0007669"/>
    <property type="project" value="UniProtKB-KW"/>
</dbReference>
<reference evidence="6 7" key="1">
    <citation type="submission" date="2024-10" db="EMBL/GenBank/DDBJ databases">
        <title>The Natural Products Discovery Center: Release of the First 8490 Sequenced Strains for Exploring Actinobacteria Biosynthetic Diversity.</title>
        <authorList>
            <person name="Kalkreuter E."/>
            <person name="Kautsar S.A."/>
            <person name="Yang D."/>
            <person name="Bader C.D."/>
            <person name="Teijaro C.N."/>
            <person name="Fluegel L."/>
            <person name="Davis C.M."/>
            <person name="Simpson J.R."/>
            <person name="Lauterbach L."/>
            <person name="Steele A.D."/>
            <person name="Gui C."/>
            <person name="Meng S."/>
            <person name="Li G."/>
            <person name="Viehrig K."/>
            <person name="Ye F."/>
            <person name="Su P."/>
            <person name="Kiefer A.F."/>
            <person name="Nichols A."/>
            <person name="Cepeda A.J."/>
            <person name="Yan W."/>
            <person name="Fan B."/>
            <person name="Jiang Y."/>
            <person name="Adhikari A."/>
            <person name="Zheng C.-J."/>
            <person name="Schuster L."/>
            <person name="Cowan T.M."/>
            <person name="Smanski M.J."/>
            <person name="Chevrette M.G."/>
            <person name="De Carvalho L.P.S."/>
            <person name="Shen B."/>
        </authorList>
    </citation>
    <scope>NUCLEOTIDE SEQUENCE [LARGE SCALE GENOMIC DNA]</scope>
    <source>
        <strain evidence="6 7">NPDC053399</strain>
    </source>
</reference>
<evidence type="ECO:0000313" key="6">
    <source>
        <dbReference type="EMBL" id="MFI9103445.1"/>
    </source>
</evidence>
<dbReference type="EC" id="2.1.1.334" evidence="6"/>
<dbReference type="Proteomes" id="UP001614394">
    <property type="component" value="Unassembled WGS sequence"/>
</dbReference>
<sequence length="198" mass="21808">MNKPALFLLLLNFAVIGALPRVFFRSDGRFNLKWWLTALPFGLSPLFVAGSTAVGWEPITPDSWRTGLTLVAVALNAVSIALIFLTLGTHRIPVALWHQENDDPRHIVTHGAYGLIRHPFYAAFLLAFLSGAVLFPHAITLALFCYGFVALNTTAAQEEQRLSGSEFGVEYRRYLARTGRFLPRPGRSAPAETSRVGG</sequence>
<evidence type="ECO:0000256" key="1">
    <source>
        <dbReference type="ARBA" id="ARBA00004141"/>
    </source>
</evidence>